<keyword evidence="2" id="KW-1185">Reference proteome</keyword>
<name>A0A1X1RDL7_MYCFA</name>
<comment type="caution">
    <text evidence="1">The sequence shown here is derived from an EMBL/GenBank/DDBJ whole genome shotgun (WGS) entry which is preliminary data.</text>
</comment>
<dbReference type="EMBL" id="LQOJ01000039">
    <property type="protein sequence ID" value="ORV03236.1"/>
    <property type="molecule type" value="Genomic_DNA"/>
</dbReference>
<dbReference type="OrthoDB" id="4688138at2"/>
<sequence>MAALALLLGGCGSDNTVYGAHTAAIGDTQAILGWNIAVANLRFADDRVLVDVTAAPSSEDPDAPRADPGDLRFGLYGALAHPIEATGIGSCESMTGAEAPAAMLRVQDGDRISGTVCLGPSRAQSQVRGIYLYSPRERIPETTVAYPAAFPLGLPRTGVADTGLIMASTSAEAWRADGMPLTPAALGDPVAFTGDGAMLLGLRAEAVAAQYRDDAAARGGPLMIVVAPTRPPPGVNPACNAYGASTLVLPDATLDSVVLDVSLCTQGEINQAVLYPTVSVIGTHAALWTTK</sequence>
<evidence type="ECO:0000313" key="2">
    <source>
        <dbReference type="Proteomes" id="UP000193484"/>
    </source>
</evidence>
<organism evidence="1 2">
    <name type="scientific">Mycolicibacterium fallax</name>
    <name type="common">Mycobacterium fallax</name>
    <dbReference type="NCBI Taxonomy" id="1793"/>
    <lineage>
        <taxon>Bacteria</taxon>
        <taxon>Bacillati</taxon>
        <taxon>Actinomycetota</taxon>
        <taxon>Actinomycetes</taxon>
        <taxon>Mycobacteriales</taxon>
        <taxon>Mycobacteriaceae</taxon>
        <taxon>Mycolicibacterium</taxon>
    </lineage>
</organism>
<gene>
    <name evidence="1" type="ORF">AWC04_10790</name>
</gene>
<dbReference type="AlphaFoldDB" id="A0A1X1RDL7"/>
<protein>
    <submittedName>
        <fullName evidence="1">Uncharacterized protein</fullName>
    </submittedName>
</protein>
<dbReference type="RefSeq" id="WP_085096192.1">
    <property type="nucleotide sequence ID" value="NZ_AP022603.1"/>
</dbReference>
<dbReference type="Proteomes" id="UP000193484">
    <property type="component" value="Unassembled WGS sequence"/>
</dbReference>
<reference evidence="1 2" key="1">
    <citation type="submission" date="2016-01" db="EMBL/GenBank/DDBJ databases">
        <title>The new phylogeny of the genus Mycobacterium.</title>
        <authorList>
            <person name="Tarcisio F."/>
            <person name="Conor M."/>
            <person name="Antonella G."/>
            <person name="Elisabetta G."/>
            <person name="Giulia F.S."/>
            <person name="Sara T."/>
            <person name="Anna F."/>
            <person name="Clotilde B."/>
            <person name="Roberto B."/>
            <person name="Veronica D.S."/>
            <person name="Fabio R."/>
            <person name="Monica P."/>
            <person name="Olivier J."/>
            <person name="Enrico T."/>
            <person name="Nicola S."/>
        </authorList>
    </citation>
    <scope>NUCLEOTIDE SEQUENCE [LARGE SCALE GENOMIC DNA]</scope>
    <source>
        <strain evidence="1 2">DSM 44179</strain>
    </source>
</reference>
<evidence type="ECO:0000313" key="1">
    <source>
        <dbReference type="EMBL" id="ORV03236.1"/>
    </source>
</evidence>
<accession>A0A1X1RDL7</accession>
<dbReference type="STRING" id="1793.AWC04_10790"/>
<proteinExistence type="predicted"/>